<organism evidence="1 2">
    <name type="scientific">Pluteus cervinus</name>
    <dbReference type="NCBI Taxonomy" id="181527"/>
    <lineage>
        <taxon>Eukaryota</taxon>
        <taxon>Fungi</taxon>
        <taxon>Dikarya</taxon>
        <taxon>Basidiomycota</taxon>
        <taxon>Agaricomycotina</taxon>
        <taxon>Agaricomycetes</taxon>
        <taxon>Agaricomycetidae</taxon>
        <taxon>Agaricales</taxon>
        <taxon>Pluteineae</taxon>
        <taxon>Pluteaceae</taxon>
        <taxon>Pluteus</taxon>
    </lineage>
</organism>
<evidence type="ECO:0000313" key="2">
    <source>
        <dbReference type="Proteomes" id="UP000308600"/>
    </source>
</evidence>
<name>A0ACD3BA64_9AGAR</name>
<reference evidence="1 2" key="1">
    <citation type="journal article" date="2019" name="Nat. Ecol. Evol.">
        <title>Megaphylogeny resolves global patterns of mushroom evolution.</title>
        <authorList>
            <person name="Varga T."/>
            <person name="Krizsan K."/>
            <person name="Foldi C."/>
            <person name="Dima B."/>
            <person name="Sanchez-Garcia M."/>
            <person name="Sanchez-Ramirez S."/>
            <person name="Szollosi G.J."/>
            <person name="Szarkandi J.G."/>
            <person name="Papp V."/>
            <person name="Albert L."/>
            <person name="Andreopoulos W."/>
            <person name="Angelini C."/>
            <person name="Antonin V."/>
            <person name="Barry K.W."/>
            <person name="Bougher N.L."/>
            <person name="Buchanan P."/>
            <person name="Buyck B."/>
            <person name="Bense V."/>
            <person name="Catcheside P."/>
            <person name="Chovatia M."/>
            <person name="Cooper J."/>
            <person name="Damon W."/>
            <person name="Desjardin D."/>
            <person name="Finy P."/>
            <person name="Geml J."/>
            <person name="Haridas S."/>
            <person name="Hughes K."/>
            <person name="Justo A."/>
            <person name="Karasinski D."/>
            <person name="Kautmanova I."/>
            <person name="Kiss B."/>
            <person name="Kocsube S."/>
            <person name="Kotiranta H."/>
            <person name="LaButti K.M."/>
            <person name="Lechner B.E."/>
            <person name="Liimatainen K."/>
            <person name="Lipzen A."/>
            <person name="Lukacs Z."/>
            <person name="Mihaltcheva S."/>
            <person name="Morgado L.N."/>
            <person name="Niskanen T."/>
            <person name="Noordeloos M.E."/>
            <person name="Ohm R.A."/>
            <person name="Ortiz-Santana B."/>
            <person name="Ovrebo C."/>
            <person name="Racz N."/>
            <person name="Riley R."/>
            <person name="Savchenko A."/>
            <person name="Shiryaev A."/>
            <person name="Soop K."/>
            <person name="Spirin V."/>
            <person name="Szebenyi C."/>
            <person name="Tomsovsky M."/>
            <person name="Tulloss R.E."/>
            <person name="Uehling J."/>
            <person name="Grigoriev I.V."/>
            <person name="Vagvolgyi C."/>
            <person name="Papp T."/>
            <person name="Martin F.M."/>
            <person name="Miettinen O."/>
            <person name="Hibbett D.S."/>
            <person name="Nagy L.G."/>
        </authorList>
    </citation>
    <scope>NUCLEOTIDE SEQUENCE [LARGE SCALE GENOMIC DNA]</scope>
    <source>
        <strain evidence="1 2">NL-1719</strain>
    </source>
</reference>
<evidence type="ECO:0000313" key="1">
    <source>
        <dbReference type="EMBL" id="TFK74534.1"/>
    </source>
</evidence>
<accession>A0ACD3BA64</accession>
<gene>
    <name evidence="1" type="ORF">BDN72DRAFT_759417</name>
</gene>
<keyword evidence="2" id="KW-1185">Reference proteome</keyword>
<sequence length="561" mass="62986">MLPFKFRKDIATGSASPSISMEKGTYRMRAPPLPRLPLSPHPKRALSPQTRRSQHDPNAIPTPMLMLIGLLVFACISSFGFAYYLFTTRWEAQLEPPKVPSHRLAIHDNNDTVTRVDMNHFQSPLQNYTEHEHEERFLAYLPHSGFHNQRVALENALILAHILNRTLLVPDARLGGRPIPYLNFTRLYEASVSAEATNLDCITTAGPKTTPGCSPVVDTSVYVQWDHLVDWQSIASYVRTTRRPTISTKWIEDSLGVPPAEIAEIHDSSLYQYCILEGDDAVVPDKCSEPIYVDDLLEIGERVIYFGSLFGFSRISLRSPHYMDVRRRIRRGMVLKNQELLQAANGVVEHIGGAYLAVHLRLLEKFEPRQYDILRATWWEIVRGVLQFSTSEAARLEEDFGFFNSTGELDVETREIPSKGARTRRPSRVDLDVLRPSGHRALQACSGRRHIAAPLALLNTPLFIATDIPNPRYDSTLQAFRRTFPCAYFLSDFTNIPLLGSVVLPGDGVVGSRVDVFLPLVDAIVAGKAVAVVGTMGSTFSAFVQDILWPSYHQHDVMVVS</sequence>
<dbReference type="Proteomes" id="UP000308600">
    <property type="component" value="Unassembled WGS sequence"/>
</dbReference>
<dbReference type="EMBL" id="ML208267">
    <property type="protein sequence ID" value="TFK74534.1"/>
    <property type="molecule type" value="Genomic_DNA"/>
</dbReference>
<protein>
    <submittedName>
        <fullName evidence="1">Uncharacterized protein</fullName>
    </submittedName>
</protein>
<proteinExistence type="predicted"/>